<accession>A0AAD7BBT7</accession>
<keyword evidence="4" id="KW-1185">Reference proteome</keyword>
<sequence>MPLKENLPEGYLSKYVVRIGDRTVHLPKGGKRPPTTPKALLCPVSGCPWSFDNRHGLRVHGDMHLTRKQIEERMHKCEKTPGCDFATLKQHNLNNHQKHCGQPQGAPKTASKPKRTRTKGPPLESRQMQTPSTVCFECEYFEMASSSSYPAGREIISSMTSGGSGYSSHKFVYYVPSSHSASGSSAPLKLLYPGNTHEARASRKMYCGSCGRSKRCA</sequence>
<feature type="domain" description="C2H2-type" evidence="2">
    <location>
        <begin position="42"/>
        <end position="64"/>
    </location>
</feature>
<comment type="caution">
    <text evidence="3">The sequence shown here is derived from an EMBL/GenBank/DDBJ whole genome shotgun (WGS) entry which is preliminary data.</text>
</comment>
<evidence type="ECO:0000256" key="1">
    <source>
        <dbReference type="SAM" id="MobiDB-lite"/>
    </source>
</evidence>
<feature type="region of interest" description="Disordered" evidence="1">
    <location>
        <begin position="95"/>
        <end position="128"/>
    </location>
</feature>
<evidence type="ECO:0000313" key="4">
    <source>
        <dbReference type="Proteomes" id="UP001221142"/>
    </source>
</evidence>
<protein>
    <recommendedName>
        <fullName evidence="2">C2H2-type domain-containing protein</fullName>
    </recommendedName>
</protein>
<evidence type="ECO:0000313" key="3">
    <source>
        <dbReference type="EMBL" id="KAJ7615981.1"/>
    </source>
</evidence>
<dbReference type="InterPro" id="IPR013087">
    <property type="entry name" value="Znf_C2H2_type"/>
</dbReference>
<reference evidence="3" key="1">
    <citation type="submission" date="2023-03" db="EMBL/GenBank/DDBJ databases">
        <title>Massive genome expansion in bonnet fungi (Mycena s.s.) driven by repeated elements and novel gene families across ecological guilds.</title>
        <authorList>
            <consortium name="Lawrence Berkeley National Laboratory"/>
            <person name="Harder C.B."/>
            <person name="Miyauchi S."/>
            <person name="Viragh M."/>
            <person name="Kuo A."/>
            <person name="Thoen E."/>
            <person name="Andreopoulos B."/>
            <person name="Lu D."/>
            <person name="Skrede I."/>
            <person name="Drula E."/>
            <person name="Henrissat B."/>
            <person name="Morin E."/>
            <person name="Kohler A."/>
            <person name="Barry K."/>
            <person name="LaButti K."/>
            <person name="Morin E."/>
            <person name="Salamov A."/>
            <person name="Lipzen A."/>
            <person name="Mereny Z."/>
            <person name="Hegedus B."/>
            <person name="Baldrian P."/>
            <person name="Stursova M."/>
            <person name="Weitz H."/>
            <person name="Taylor A."/>
            <person name="Grigoriev I.V."/>
            <person name="Nagy L.G."/>
            <person name="Martin F."/>
            <person name="Kauserud H."/>
        </authorList>
    </citation>
    <scope>NUCLEOTIDE SEQUENCE</scope>
    <source>
        <strain evidence="3">9284</strain>
    </source>
</reference>
<evidence type="ECO:0000259" key="2">
    <source>
        <dbReference type="PROSITE" id="PS00028"/>
    </source>
</evidence>
<organism evidence="3 4">
    <name type="scientific">Roridomyces roridus</name>
    <dbReference type="NCBI Taxonomy" id="1738132"/>
    <lineage>
        <taxon>Eukaryota</taxon>
        <taxon>Fungi</taxon>
        <taxon>Dikarya</taxon>
        <taxon>Basidiomycota</taxon>
        <taxon>Agaricomycotina</taxon>
        <taxon>Agaricomycetes</taxon>
        <taxon>Agaricomycetidae</taxon>
        <taxon>Agaricales</taxon>
        <taxon>Marasmiineae</taxon>
        <taxon>Mycenaceae</taxon>
        <taxon>Roridomyces</taxon>
    </lineage>
</organism>
<dbReference type="PROSITE" id="PS00028">
    <property type="entry name" value="ZINC_FINGER_C2H2_1"/>
    <property type="match status" value="1"/>
</dbReference>
<proteinExistence type="predicted"/>
<dbReference type="EMBL" id="JARKIF010000023">
    <property type="protein sequence ID" value="KAJ7615981.1"/>
    <property type="molecule type" value="Genomic_DNA"/>
</dbReference>
<dbReference type="Proteomes" id="UP001221142">
    <property type="component" value="Unassembled WGS sequence"/>
</dbReference>
<name>A0AAD7BBT7_9AGAR</name>
<gene>
    <name evidence="3" type="ORF">FB45DRAFT_1064158</name>
</gene>
<dbReference type="AlphaFoldDB" id="A0AAD7BBT7"/>